<feature type="compositionally biased region" description="Basic and acidic residues" evidence="1">
    <location>
        <begin position="169"/>
        <end position="185"/>
    </location>
</feature>
<dbReference type="EMBL" id="AM476547">
    <property type="protein sequence ID" value="CAN79478.1"/>
    <property type="molecule type" value="Genomic_DNA"/>
</dbReference>
<accession>A5BZ77</accession>
<protein>
    <submittedName>
        <fullName evidence="2">Uncharacterized protein</fullName>
    </submittedName>
</protein>
<feature type="region of interest" description="Disordered" evidence="1">
    <location>
        <begin position="110"/>
        <end position="185"/>
    </location>
</feature>
<evidence type="ECO:0000256" key="1">
    <source>
        <dbReference type="SAM" id="MobiDB-lite"/>
    </source>
</evidence>
<feature type="region of interest" description="Disordered" evidence="1">
    <location>
        <begin position="1"/>
        <end position="97"/>
    </location>
</feature>
<feature type="compositionally biased region" description="Basic and acidic residues" evidence="1">
    <location>
        <begin position="1"/>
        <end position="28"/>
    </location>
</feature>
<reference evidence="2" key="1">
    <citation type="journal article" date="2007" name="PLoS ONE">
        <title>The first genome sequence of an elite grapevine cultivar (Pinot noir Vitis vinifera L.): coping with a highly heterozygous genome.</title>
        <authorList>
            <person name="Velasco R."/>
            <person name="Zharkikh A."/>
            <person name="Troggio M."/>
            <person name="Cartwright D.A."/>
            <person name="Cestaro A."/>
            <person name="Pruss D."/>
            <person name="Pindo M."/>
            <person name="FitzGerald L.M."/>
            <person name="Vezzulli S."/>
            <person name="Reid J."/>
            <person name="Malacarne G."/>
            <person name="Iliev D."/>
            <person name="Coppola G."/>
            <person name="Wardell B."/>
            <person name="Micheletti D."/>
            <person name="Macalma T."/>
            <person name="Facci M."/>
            <person name="Mitchell J.T."/>
            <person name="Perazzolli M."/>
            <person name="Eldredge G."/>
            <person name="Gatto P."/>
            <person name="Oyzerski R."/>
            <person name="Moretto M."/>
            <person name="Gutin N."/>
            <person name="Stefanini M."/>
            <person name="Chen Y."/>
            <person name="Segala C."/>
            <person name="Davenport C."/>
            <person name="Dematte L."/>
            <person name="Mraz A."/>
            <person name="Battilana J."/>
            <person name="Stormo K."/>
            <person name="Costa F."/>
            <person name="Tao Q."/>
            <person name="Si-Ammour A."/>
            <person name="Harkins T."/>
            <person name="Lackey A."/>
            <person name="Perbost C."/>
            <person name="Taillon B."/>
            <person name="Stella A."/>
            <person name="Solovyev V."/>
            <person name="Fawcett J.A."/>
            <person name="Sterck L."/>
            <person name="Vandepoele K."/>
            <person name="Grando S.M."/>
            <person name="Toppo S."/>
            <person name="Moser C."/>
            <person name="Lanchbury J."/>
            <person name="Bogden R."/>
            <person name="Skolnick M."/>
            <person name="Sgaramella V."/>
            <person name="Bhatnagar S.K."/>
            <person name="Fontana P."/>
            <person name="Gutin A."/>
            <person name="Van de Peer Y."/>
            <person name="Salamini F."/>
            <person name="Viola R."/>
        </authorList>
    </citation>
    <scope>NUCLEOTIDE SEQUENCE</scope>
</reference>
<organism evidence="2">
    <name type="scientific">Vitis vinifera</name>
    <name type="common">Grape</name>
    <dbReference type="NCBI Taxonomy" id="29760"/>
    <lineage>
        <taxon>Eukaryota</taxon>
        <taxon>Viridiplantae</taxon>
        <taxon>Streptophyta</taxon>
        <taxon>Embryophyta</taxon>
        <taxon>Tracheophyta</taxon>
        <taxon>Spermatophyta</taxon>
        <taxon>Magnoliopsida</taxon>
        <taxon>eudicotyledons</taxon>
        <taxon>Gunneridae</taxon>
        <taxon>Pentapetalae</taxon>
        <taxon>rosids</taxon>
        <taxon>Vitales</taxon>
        <taxon>Vitaceae</taxon>
        <taxon>Viteae</taxon>
        <taxon>Vitis</taxon>
    </lineage>
</organism>
<sequence>MPQCDDSQRSRNRSSKEKVLKRSDELKDGGMPQCDDPQRSKNRSNSEKVRKRSDELKDGENLVSHGLEDAYCEHGNSDDAMKKNRIDDKMYNDDAKRVSNPKIRLLSEYEDDDEAWNTRTSNDPLKSNMKGGHVNNEHSDGMNNDPKLLREGHSSHAQNGPYPGAEGEQGYKKEKAMMLMRGSKD</sequence>
<evidence type="ECO:0000313" key="2">
    <source>
        <dbReference type="EMBL" id="CAN79478.1"/>
    </source>
</evidence>
<gene>
    <name evidence="2" type="ORF">VITISV_038965</name>
</gene>
<proteinExistence type="predicted"/>
<dbReference type="AlphaFoldDB" id="A5BZ77"/>
<feature type="compositionally biased region" description="Basic and acidic residues" evidence="1">
    <location>
        <begin position="36"/>
        <end position="97"/>
    </location>
</feature>
<name>A5BZ77_VITVI</name>